<dbReference type="InParanoid" id="H3G5N5"/>
<dbReference type="STRING" id="164328.H3G5N5"/>
<dbReference type="PRINTS" id="PR01415">
    <property type="entry name" value="ANKYRIN"/>
</dbReference>
<dbReference type="VEuPathDB" id="FungiDB:KRP22_14874"/>
<protein>
    <submittedName>
        <fullName evidence="4">Uncharacterized protein</fullName>
    </submittedName>
</protein>
<feature type="repeat" description="ANK" evidence="3">
    <location>
        <begin position="5"/>
        <end position="37"/>
    </location>
</feature>
<evidence type="ECO:0000256" key="2">
    <source>
        <dbReference type="ARBA" id="ARBA00023043"/>
    </source>
</evidence>
<dbReference type="Gene3D" id="1.25.40.20">
    <property type="entry name" value="Ankyrin repeat-containing domain"/>
    <property type="match status" value="2"/>
</dbReference>
<dbReference type="PROSITE" id="PS50088">
    <property type="entry name" value="ANK_REPEAT"/>
    <property type="match status" value="2"/>
</dbReference>
<feature type="repeat" description="ANK" evidence="3">
    <location>
        <begin position="38"/>
        <end position="70"/>
    </location>
</feature>
<dbReference type="PANTHER" id="PTHR24171">
    <property type="entry name" value="ANKYRIN REPEAT DOMAIN-CONTAINING PROTEIN 39-RELATED"/>
    <property type="match status" value="1"/>
</dbReference>
<keyword evidence="5" id="KW-1185">Reference proteome</keyword>
<dbReference type="AlphaFoldDB" id="H3G5N5"/>
<sequence length="70" mass="7368">ARVKNGWTPLHVAARYGYVETVELLLSRGASVSALSKDNSTPLHFAACCNSLEVVALLLKGGADVNAVDK</sequence>
<dbReference type="SMART" id="SM00248">
    <property type="entry name" value="ANK"/>
    <property type="match status" value="2"/>
</dbReference>
<evidence type="ECO:0000313" key="5">
    <source>
        <dbReference type="Proteomes" id="UP000005238"/>
    </source>
</evidence>
<evidence type="ECO:0000256" key="1">
    <source>
        <dbReference type="ARBA" id="ARBA00022737"/>
    </source>
</evidence>
<dbReference type="OMA" id="MIAICTL"/>
<evidence type="ECO:0000313" key="4">
    <source>
        <dbReference type="EnsemblProtists" id="Phyra42597"/>
    </source>
</evidence>
<keyword evidence="1" id="KW-0677">Repeat</keyword>
<reference evidence="5" key="1">
    <citation type="journal article" date="2006" name="Science">
        <title>Phytophthora genome sequences uncover evolutionary origins and mechanisms of pathogenesis.</title>
        <authorList>
            <person name="Tyler B.M."/>
            <person name="Tripathy S."/>
            <person name="Zhang X."/>
            <person name="Dehal P."/>
            <person name="Jiang R.H."/>
            <person name="Aerts A."/>
            <person name="Arredondo F.D."/>
            <person name="Baxter L."/>
            <person name="Bensasson D."/>
            <person name="Beynon J.L."/>
            <person name="Chapman J."/>
            <person name="Damasceno C.M."/>
            <person name="Dorrance A.E."/>
            <person name="Dou D."/>
            <person name="Dickerman A.W."/>
            <person name="Dubchak I.L."/>
            <person name="Garbelotto M."/>
            <person name="Gijzen M."/>
            <person name="Gordon S.G."/>
            <person name="Govers F."/>
            <person name="Grunwald N.J."/>
            <person name="Huang W."/>
            <person name="Ivors K.L."/>
            <person name="Jones R.W."/>
            <person name="Kamoun S."/>
            <person name="Krampis K."/>
            <person name="Lamour K.H."/>
            <person name="Lee M.K."/>
            <person name="McDonald W.H."/>
            <person name="Medina M."/>
            <person name="Meijer H.J."/>
            <person name="Nordberg E.K."/>
            <person name="Maclean D.J."/>
            <person name="Ospina-Giraldo M.D."/>
            <person name="Morris P.F."/>
            <person name="Phuntumart V."/>
            <person name="Putnam N.H."/>
            <person name="Rash S."/>
            <person name="Rose J.K."/>
            <person name="Sakihama Y."/>
            <person name="Salamov A.A."/>
            <person name="Savidor A."/>
            <person name="Scheuring C.F."/>
            <person name="Smith B.M."/>
            <person name="Sobral B.W."/>
            <person name="Terry A."/>
            <person name="Torto-Alalibo T.A."/>
            <person name="Win J."/>
            <person name="Xu Z."/>
            <person name="Zhang H."/>
            <person name="Grigoriev I.V."/>
            <person name="Rokhsar D.S."/>
            <person name="Boore J.L."/>
        </authorList>
    </citation>
    <scope>NUCLEOTIDE SEQUENCE [LARGE SCALE GENOMIC DNA]</scope>
    <source>
        <strain evidence="5">Pr102</strain>
    </source>
</reference>
<accession>H3G5N5</accession>
<dbReference type="InterPro" id="IPR036770">
    <property type="entry name" value="Ankyrin_rpt-contain_sf"/>
</dbReference>
<dbReference type="HOGENOM" id="CLU_000134_45_9_1"/>
<evidence type="ECO:0000256" key="3">
    <source>
        <dbReference type="PROSITE-ProRule" id="PRU00023"/>
    </source>
</evidence>
<dbReference type="EnsemblProtists" id="Phyra42597">
    <property type="protein sequence ID" value="Phyra42597"/>
    <property type="gene ID" value="Phyra42597"/>
</dbReference>
<dbReference type="InterPro" id="IPR002110">
    <property type="entry name" value="Ankyrin_rpt"/>
</dbReference>
<dbReference type="EMBL" id="DS567485">
    <property type="status" value="NOT_ANNOTATED_CDS"/>
    <property type="molecule type" value="Genomic_DNA"/>
</dbReference>
<name>H3G5N5_PHYRM</name>
<dbReference type="Pfam" id="PF12796">
    <property type="entry name" value="Ank_2"/>
    <property type="match status" value="1"/>
</dbReference>
<dbReference type="VEuPathDB" id="FungiDB:KRP23_2904"/>
<proteinExistence type="predicted"/>
<dbReference type="eggNOG" id="KOG4412">
    <property type="taxonomic scope" value="Eukaryota"/>
</dbReference>
<keyword evidence="2 3" id="KW-0040">ANK repeat</keyword>
<dbReference type="SUPFAM" id="SSF48403">
    <property type="entry name" value="Ankyrin repeat"/>
    <property type="match status" value="1"/>
</dbReference>
<dbReference type="Proteomes" id="UP000005238">
    <property type="component" value="Unassembled WGS sequence"/>
</dbReference>
<dbReference type="PROSITE" id="PS50297">
    <property type="entry name" value="ANK_REP_REGION"/>
    <property type="match status" value="2"/>
</dbReference>
<organism evidence="4 5">
    <name type="scientific">Phytophthora ramorum</name>
    <name type="common">Sudden oak death agent</name>
    <dbReference type="NCBI Taxonomy" id="164328"/>
    <lineage>
        <taxon>Eukaryota</taxon>
        <taxon>Sar</taxon>
        <taxon>Stramenopiles</taxon>
        <taxon>Oomycota</taxon>
        <taxon>Peronosporomycetes</taxon>
        <taxon>Peronosporales</taxon>
        <taxon>Peronosporaceae</taxon>
        <taxon>Phytophthora</taxon>
    </lineage>
</organism>
<reference evidence="4" key="2">
    <citation type="submission" date="2015-06" db="UniProtKB">
        <authorList>
            <consortium name="EnsemblProtists"/>
        </authorList>
    </citation>
    <scope>IDENTIFICATION</scope>
    <source>
        <strain evidence="4">Pr102</strain>
    </source>
</reference>